<dbReference type="RefSeq" id="WP_244573553.1">
    <property type="nucleotide sequence ID" value="NZ_AP014809.1"/>
</dbReference>
<evidence type="ECO:0000256" key="2">
    <source>
        <dbReference type="PROSITE-ProRule" id="PRU01091"/>
    </source>
</evidence>
<keyword evidence="1 2" id="KW-0238">DNA-binding</keyword>
<dbReference type="GO" id="GO:0003677">
    <property type="term" value="F:DNA binding"/>
    <property type="evidence" value="ECO:0007669"/>
    <property type="project" value="UniProtKB-UniRule"/>
</dbReference>
<dbReference type="PROSITE" id="PS51755">
    <property type="entry name" value="OMPR_PHOB"/>
    <property type="match status" value="1"/>
</dbReference>
<dbReference type="InterPro" id="IPR001867">
    <property type="entry name" value="OmpR/PhoB-type_DNA-bd"/>
</dbReference>
<evidence type="ECO:0000256" key="1">
    <source>
        <dbReference type="ARBA" id="ARBA00023125"/>
    </source>
</evidence>
<evidence type="ECO:0000313" key="5">
    <source>
        <dbReference type="Proteomes" id="UP000218288"/>
    </source>
</evidence>
<sequence>MNAHAHHLTRSQVIALLEERDTLRETIRQLEDILVPFMVLPKDWRLTTSEQRMMRALRASAPGILHKERAMIAMYGTWEDAPEQKIVDVFICKIRRKLMEAQTRIHIETIWGRGWRLTPESIQIFDGIVAADAADYPAWPSAERAA</sequence>
<proteinExistence type="predicted"/>
<dbReference type="CDD" id="cd00383">
    <property type="entry name" value="trans_reg_C"/>
    <property type="match status" value="1"/>
</dbReference>
<accession>A0A160PHX2</accession>
<name>A0A160PHX2_9HYPH</name>
<evidence type="ECO:0000259" key="3">
    <source>
        <dbReference type="PROSITE" id="PS51755"/>
    </source>
</evidence>
<reference evidence="4 5" key="1">
    <citation type="journal article" date="2016" name="Genome Announc.">
        <title>Complete Genome Sequence of Methylobacterium populi P-1M, Isolated from Pink-Pigmented Household Biofilm.</title>
        <authorList>
            <person name="Morohoshi T."/>
            <person name="Ikeda T."/>
        </authorList>
    </citation>
    <scope>NUCLEOTIDE SEQUENCE [LARGE SCALE GENOMIC DNA]</scope>
    <source>
        <strain evidence="4 5">P-1M</strain>
    </source>
</reference>
<protein>
    <recommendedName>
        <fullName evidence="3">OmpR/PhoB-type domain-containing protein</fullName>
    </recommendedName>
</protein>
<dbReference type="Pfam" id="PF00486">
    <property type="entry name" value="Trans_reg_C"/>
    <property type="match status" value="1"/>
</dbReference>
<dbReference type="GO" id="GO:0006355">
    <property type="term" value="P:regulation of DNA-templated transcription"/>
    <property type="evidence" value="ECO:0007669"/>
    <property type="project" value="InterPro"/>
</dbReference>
<dbReference type="EMBL" id="AP014809">
    <property type="protein sequence ID" value="BAU91210.1"/>
    <property type="molecule type" value="Genomic_DNA"/>
</dbReference>
<feature type="domain" description="OmpR/PhoB-type" evidence="3">
    <location>
        <begin position="11"/>
        <end position="119"/>
    </location>
</feature>
<evidence type="ECO:0000313" key="4">
    <source>
        <dbReference type="EMBL" id="BAU91210.1"/>
    </source>
</evidence>
<feature type="DNA-binding region" description="OmpR/PhoB-type" evidence="2">
    <location>
        <begin position="11"/>
        <end position="119"/>
    </location>
</feature>
<dbReference type="GO" id="GO:0000160">
    <property type="term" value="P:phosphorelay signal transduction system"/>
    <property type="evidence" value="ECO:0007669"/>
    <property type="project" value="InterPro"/>
</dbReference>
<gene>
    <name evidence="4" type="ORF">MPPM_2605</name>
</gene>
<dbReference type="Gene3D" id="1.10.10.10">
    <property type="entry name" value="Winged helix-like DNA-binding domain superfamily/Winged helix DNA-binding domain"/>
    <property type="match status" value="1"/>
</dbReference>
<dbReference type="InterPro" id="IPR036388">
    <property type="entry name" value="WH-like_DNA-bd_sf"/>
</dbReference>
<dbReference type="Proteomes" id="UP000218288">
    <property type="component" value="Chromosome"/>
</dbReference>
<dbReference type="InterPro" id="IPR016032">
    <property type="entry name" value="Sig_transdc_resp-reg_C-effctor"/>
</dbReference>
<organism evidence="4 5">
    <name type="scientific">Methylorubrum populi</name>
    <dbReference type="NCBI Taxonomy" id="223967"/>
    <lineage>
        <taxon>Bacteria</taxon>
        <taxon>Pseudomonadati</taxon>
        <taxon>Pseudomonadota</taxon>
        <taxon>Alphaproteobacteria</taxon>
        <taxon>Hyphomicrobiales</taxon>
        <taxon>Methylobacteriaceae</taxon>
        <taxon>Methylorubrum</taxon>
    </lineage>
</organism>
<dbReference type="SUPFAM" id="SSF46894">
    <property type="entry name" value="C-terminal effector domain of the bipartite response regulators"/>
    <property type="match status" value="1"/>
</dbReference>
<dbReference type="AlphaFoldDB" id="A0A160PHX2"/>
<dbReference type="SMART" id="SM00862">
    <property type="entry name" value="Trans_reg_C"/>
    <property type="match status" value="1"/>
</dbReference>